<name>A0A5J4WKM6_9EUKA</name>
<evidence type="ECO:0000313" key="2">
    <source>
        <dbReference type="Proteomes" id="UP000324800"/>
    </source>
</evidence>
<evidence type="ECO:0000313" key="1">
    <source>
        <dbReference type="EMBL" id="KAA6395490.1"/>
    </source>
</evidence>
<protein>
    <submittedName>
        <fullName evidence="1">Uncharacterized protein</fullName>
    </submittedName>
</protein>
<accession>A0A5J4WKM6</accession>
<proteinExistence type="predicted"/>
<organism evidence="1 2">
    <name type="scientific">Streblomastix strix</name>
    <dbReference type="NCBI Taxonomy" id="222440"/>
    <lineage>
        <taxon>Eukaryota</taxon>
        <taxon>Metamonada</taxon>
        <taxon>Preaxostyla</taxon>
        <taxon>Oxymonadida</taxon>
        <taxon>Streblomastigidae</taxon>
        <taxon>Streblomastix</taxon>
    </lineage>
</organism>
<dbReference type="AlphaFoldDB" id="A0A5J4WKM6"/>
<comment type="caution">
    <text evidence="1">The sequence shown here is derived from an EMBL/GenBank/DDBJ whole genome shotgun (WGS) entry which is preliminary data.</text>
</comment>
<dbReference type="EMBL" id="SNRW01001671">
    <property type="protein sequence ID" value="KAA6395490.1"/>
    <property type="molecule type" value="Genomic_DNA"/>
</dbReference>
<sequence>MQEEVGKVDLLVHDVVAETRKFQMAHIICLHAYATSSYLVACIFDSCLVKRINPIFIDVDSGTERIIDNCSSNVILSIDLKQFDFYQ</sequence>
<dbReference type="Proteomes" id="UP000324800">
    <property type="component" value="Unassembled WGS sequence"/>
</dbReference>
<gene>
    <name evidence="1" type="ORF">EZS28_008989</name>
</gene>
<reference evidence="1 2" key="1">
    <citation type="submission" date="2019-03" db="EMBL/GenBank/DDBJ databases">
        <title>Single cell metagenomics reveals metabolic interactions within the superorganism composed of flagellate Streblomastix strix and complex community of Bacteroidetes bacteria on its surface.</title>
        <authorList>
            <person name="Treitli S.C."/>
            <person name="Kolisko M."/>
            <person name="Husnik F."/>
            <person name="Keeling P."/>
            <person name="Hampl V."/>
        </authorList>
    </citation>
    <scope>NUCLEOTIDE SEQUENCE [LARGE SCALE GENOMIC DNA]</scope>
    <source>
        <strain evidence="1">ST1C</strain>
    </source>
</reference>